<proteinExistence type="predicted"/>
<protein>
    <submittedName>
        <fullName evidence="1">Unannotated protein</fullName>
    </submittedName>
</protein>
<dbReference type="EMBL" id="CAFBPC010000105">
    <property type="protein sequence ID" value="CAB5005003.1"/>
    <property type="molecule type" value="Genomic_DNA"/>
</dbReference>
<dbReference type="SFLD" id="SFLDG01129">
    <property type="entry name" value="C1.5:_HAD__Beta-PGM__Phosphata"/>
    <property type="match status" value="1"/>
</dbReference>
<evidence type="ECO:0000313" key="1">
    <source>
        <dbReference type="EMBL" id="CAB5005003.1"/>
    </source>
</evidence>
<dbReference type="Gene3D" id="3.40.50.1000">
    <property type="entry name" value="HAD superfamily/HAD-like"/>
    <property type="match status" value="1"/>
</dbReference>
<name>A0A6J7PP60_9ZZZZ</name>
<dbReference type="SUPFAM" id="SSF56784">
    <property type="entry name" value="HAD-like"/>
    <property type="match status" value="1"/>
</dbReference>
<dbReference type="InterPro" id="IPR041492">
    <property type="entry name" value="HAD_2"/>
</dbReference>
<sequence>MHKWARQVTNYVIMATRGVLFFDLDGTIADSGAGIHASLNEVFESHDSEPLTMEELHMVIGPPLQESLPTLFTPREISHELVDTFIHEYRAIYKAHHLPRTQFNNGMKDALEILHDHYYLAVVTAKPEPQALVAIEALGITDMFVTIVGPENDQPHPKTLLLQRALSEVITSLGDEPLLQQCWMIGDRHHDIEAGVNVGTNAMGVLWGFGSREELQSAGAHVVAQDPEELIRALLDSLE</sequence>
<reference evidence="1" key="1">
    <citation type="submission" date="2020-05" db="EMBL/GenBank/DDBJ databases">
        <authorList>
            <person name="Chiriac C."/>
            <person name="Salcher M."/>
            <person name="Ghai R."/>
            <person name="Kavagutti S V."/>
        </authorList>
    </citation>
    <scope>NUCLEOTIDE SEQUENCE</scope>
</reference>
<dbReference type="PANTHER" id="PTHR43434:SF1">
    <property type="entry name" value="PHOSPHOGLYCOLATE PHOSPHATASE"/>
    <property type="match status" value="1"/>
</dbReference>
<gene>
    <name evidence="1" type="ORF">UFOPK4057_00554</name>
</gene>
<dbReference type="SFLD" id="SFLDS00003">
    <property type="entry name" value="Haloacid_Dehalogenase"/>
    <property type="match status" value="1"/>
</dbReference>
<dbReference type="InterPro" id="IPR023198">
    <property type="entry name" value="PGP-like_dom2"/>
</dbReference>
<dbReference type="PANTHER" id="PTHR43434">
    <property type="entry name" value="PHOSPHOGLYCOLATE PHOSPHATASE"/>
    <property type="match status" value="1"/>
</dbReference>
<dbReference type="AlphaFoldDB" id="A0A6J7PP60"/>
<dbReference type="InterPro" id="IPR036412">
    <property type="entry name" value="HAD-like_sf"/>
</dbReference>
<dbReference type="GO" id="GO:0006281">
    <property type="term" value="P:DNA repair"/>
    <property type="evidence" value="ECO:0007669"/>
    <property type="project" value="TreeGrafter"/>
</dbReference>
<dbReference type="GO" id="GO:0008967">
    <property type="term" value="F:phosphoglycolate phosphatase activity"/>
    <property type="evidence" value="ECO:0007669"/>
    <property type="project" value="TreeGrafter"/>
</dbReference>
<dbReference type="GO" id="GO:0005829">
    <property type="term" value="C:cytosol"/>
    <property type="evidence" value="ECO:0007669"/>
    <property type="project" value="TreeGrafter"/>
</dbReference>
<dbReference type="InterPro" id="IPR050155">
    <property type="entry name" value="HAD-like_hydrolase_sf"/>
</dbReference>
<dbReference type="InterPro" id="IPR023214">
    <property type="entry name" value="HAD_sf"/>
</dbReference>
<organism evidence="1">
    <name type="scientific">freshwater metagenome</name>
    <dbReference type="NCBI Taxonomy" id="449393"/>
    <lineage>
        <taxon>unclassified sequences</taxon>
        <taxon>metagenomes</taxon>
        <taxon>ecological metagenomes</taxon>
    </lineage>
</organism>
<dbReference type="Pfam" id="PF13419">
    <property type="entry name" value="HAD_2"/>
    <property type="match status" value="1"/>
</dbReference>
<dbReference type="Gene3D" id="1.10.150.240">
    <property type="entry name" value="Putative phosphatase, domain 2"/>
    <property type="match status" value="1"/>
</dbReference>
<accession>A0A6J7PP60</accession>